<evidence type="ECO:0000313" key="3">
    <source>
        <dbReference type="Proteomes" id="UP000214603"/>
    </source>
</evidence>
<dbReference type="RefSeq" id="WP_088605295.1">
    <property type="nucleotide sequence ID" value="NZ_NJIH01000012.1"/>
</dbReference>
<organism evidence="2 3">
    <name type="scientific">Candidimonas nitroreducens</name>
    <dbReference type="NCBI Taxonomy" id="683354"/>
    <lineage>
        <taxon>Bacteria</taxon>
        <taxon>Pseudomonadati</taxon>
        <taxon>Pseudomonadota</taxon>
        <taxon>Betaproteobacteria</taxon>
        <taxon>Burkholderiales</taxon>
        <taxon>Alcaligenaceae</taxon>
        <taxon>Candidimonas</taxon>
    </lineage>
</organism>
<evidence type="ECO:0000259" key="1">
    <source>
        <dbReference type="PROSITE" id="PS50995"/>
    </source>
</evidence>
<sequence length="153" mass="16750">MQTSHGSVGAELLDVVARLNRWVTLHTSWTLTVTLAQARVLSQIDGLGTTRISDLARAENCSAPTMTTQIRRLEELGLVGRRPDPDDARASRISLTDQGRQALAGARKIRADIAESLIDQLDAAQRQRLQDAVQALAGLLDVAYRQTPIQQEL</sequence>
<dbReference type="PROSITE" id="PS50995">
    <property type="entry name" value="HTH_MARR_2"/>
    <property type="match status" value="1"/>
</dbReference>
<dbReference type="InterPro" id="IPR052526">
    <property type="entry name" value="HTH-type_Bedaq_tolerance"/>
</dbReference>
<gene>
    <name evidence="2" type="ORF">CEY11_20615</name>
</gene>
<accession>A0A225M4V5</accession>
<protein>
    <submittedName>
        <fullName evidence="2">MarR family transcriptional regulator</fullName>
    </submittedName>
</protein>
<dbReference type="PANTHER" id="PTHR39515">
    <property type="entry name" value="CONSERVED PROTEIN"/>
    <property type="match status" value="1"/>
</dbReference>
<dbReference type="AlphaFoldDB" id="A0A225M4V5"/>
<keyword evidence="3" id="KW-1185">Reference proteome</keyword>
<name>A0A225M4V5_9BURK</name>
<feature type="domain" description="HTH marR-type" evidence="1">
    <location>
        <begin position="1"/>
        <end position="138"/>
    </location>
</feature>
<reference evidence="3" key="1">
    <citation type="submission" date="2017-06" db="EMBL/GenBank/DDBJ databases">
        <title>Herbaspirillum phytohormonus sp. nov., isolated from the root nodule of Robinia pseudoacacia in lead-zinc mine.</title>
        <authorList>
            <person name="Fan M."/>
            <person name="Lin Y."/>
        </authorList>
    </citation>
    <scope>NUCLEOTIDE SEQUENCE [LARGE SCALE GENOMIC DNA]</scope>
    <source>
        <strain evidence="3">SC-089</strain>
    </source>
</reference>
<comment type="caution">
    <text evidence="2">The sequence shown here is derived from an EMBL/GenBank/DDBJ whole genome shotgun (WGS) entry which is preliminary data.</text>
</comment>
<dbReference type="Gene3D" id="1.10.10.10">
    <property type="entry name" value="Winged helix-like DNA-binding domain superfamily/Winged helix DNA-binding domain"/>
    <property type="match status" value="1"/>
</dbReference>
<dbReference type="SUPFAM" id="SSF46785">
    <property type="entry name" value="Winged helix' DNA-binding domain"/>
    <property type="match status" value="1"/>
</dbReference>
<dbReference type="Pfam" id="PF01047">
    <property type="entry name" value="MarR"/>
    <property type="match status" value="1"/>
</dbReference>
<dbReference type="InterPro" id="IPR036390">
    <property type="entry name" value="WH_DNA-bd_sf"/>
</dbReference>
<dbReference type="InterPro" id="IPR036388">
    <property type="entry name" value="WH-like_DNA-bd_sf"/>
</dbReference>
<dbReference type="SMART" id="SM00347">
    <property type="entry name" value="HTH_MARR"/>
    <property type="match status" value="1"/>
</dbReference>
<evidence type="ECO:0000313" key="2">
    <source>
        <dbReference type="EMBL" id="OWT55722.1"/>
    </source>
</evidence>
<dbReference type="GO" id="GO:0003700">
    <property type="term" value="F:DNA-binding transcription factor activity"/>
    <property type="evidence" value="ECO:0007669"/>
    <property type="project" value="InterPro"/>
</dbReference>
<proteinExistence type="predicted"/>
<dbReference type="Proteomes" id="UP000214603">
    <property type="component" value="Unassembled WGS sequence"/>
</dbReference>
<dbReference type="EMBL" id="NJIH01000012">
    <property type="protein sequence ID" value="OWT55722.1"/>
    <property type="molecule type" value="Genomic_DNA"/>
</dbReference>
<dbReference type="PANTHER" id="PTHR39515:SF2">
    <property type="entry name" value="HTH-TYPE TRANSCRIPTIONAL REGULATOR RV0880"/>
    <property type="match status" value="1"/>
</dbReference>
<dbReference type="InterPro" id="IPR000835">
    <property type="entry name" value="HTH_MarR-typ"/>
</dbReference>
<dbReference type="OrthoDB" id="69852at2"/>